<dbReference type="PANTHER" id="PTHR44936:SF9">
    <property type="entry name" value="SENSOR PROTEIN CREC"/>
    <property type="match status" value="1"/>
</dbReference>
<dbReference type="InterPro" id="IPR050980">
    <property type="entry name" value="2C_sensor_his_kinase"/>
</dbReference>
<dbReference type="EC" id="2.7.13.3" evidence="3"/>
<dbReference type="Gene3D" id="1.10.287.130">
    <property type="match status" value="1"/>
</dbReference>
<dbReference type="InterPro" id="IPR036890">
    <property type="entry name" value="HATPase_C_sf"/>
</dbReference>
<comment type="subcellular location">
    <subcellularLocation>
        <location evidence="2">Cell membrane</location>
        <topology evidence="2">Multi-pass membrane protein</topology>
    </subcellularLocation>
</comment>
<evidence type="ECO:0000259" key="10">
    <source>
        <dbReference type="SMART" id="SM00387"/>
    </source>
</evidence>
<keyword evidence="6" id="KW-0808">Transferase</keyword>
<evidence type="ECO:0000256" key="2">
    <source>
        <dbReference type="ARBA" id="ARBA00004651"/>
    </source>
</evidence>
<accession>A0ABT6JAN2</accession>
<protein>
    <recommendedName>
        <fullName evidence="3">histidine kinase</fullName>
        <ecNumber evidence="3">2.7.13.3</ecNumber>
    </recommendedName>
</protein>
<keyword evidence="4" id="KW-1003">Cell membrane</keyword>
<dbReference type="EMBL" id="JARXRM010000035">
    <property type="protein sequence ID" value="MDH5823640.1"/>
    <property type="molecule type" value="Genomic_DNA"/>
</dbReference>
<keyword evidence="5" id="KW-0597">Phosphoprotein</keyword>
<dbReference type="GO" id="GO:0016301">
    <property type="term" value="F:kinase activity"/>
    <property type="evidence" value="ECO:0007669"/>
    <property type="project" value="UniProtKB-KW"/>
</dbReference>
<feature type="domain" description="Histidine kinase/HSP90-like ATPase" evidence="10">
    <location>
        <begin position="312"/>
        <end position="396"/>
    </location>
</feature>
<dbReference type="SUPFAM" id="SSF47384">
    <property type="entry name" value="Homodimeric domain of signal transducing histidine kinase"/>
    <property type="match status" value="1"/>
</dbReference>
<comment type="catalytic activity">
    <reaction evidence="1">
        <text>ATP + protein L-histidine = ADP + protein N-phospho-L-histidine.</text>
        <dbReference type="EC" id="2.7.13.3"/>
    </reaction>
</comment>
<evidence type="ECO:0000256" key="1">
    <source>
        <dbReference type="ARBA" id="ARBA00000085"/>
    </source>
</evidence>
<keyword evidence="12" id="KW-1185">Reference proteome</keyword>
<evidence type="ECO:0000256" key="5">
    <source>
        <dbReference type="ARBA" id="ARBA00022553"/>
    </source>
</evidence>
<dbReference type="InterPro" id="IPR003661">
    <property type="entry name" value="HisK_dim/P_dom"/>
</dbReference>
<keyword evidence="8" id="KW-0902">Two-component regulatory system</keyword>
<keyword evidence="9" id="KW-0812">Transmembrane</keyword>
<dbReference type="CDD" id="cd00082">
    <property type="entry name" value="HisKA"/>
    <property type="match status" value="1"/>
</dbReference>
<keyword evidence="9" id="KW-0472">Membrane</keyword>
<evidence type="ECO:0000256" key="8">
    <source>
        <dbReference type="ARBA" id="ARBA00023012"/>
    </source>
</evidence>
<dbReference type="Gene3D" id="3.30.565.10">
    <property type="entry name" value="Histidine kinase-like ATPase, C-terminal domain"/>
    <property type="match status" value="1"/>
</dbReference>
<evidence type="ECO:0000256" key="9">
    <source>
        <dbReference type="SAM" id="Phobius"/>
    </source>
</evidence>
<comment type="caution">
    <text evidence="11">The sequence shown here is derived from an EMBL/GenBank/DDBJ whole genome shotgun (WGS) entry which is preliminary data.</text>
</comment>
<reference evidence="11 12" key="1">
    <citation type="submission" date="2023-04" db="EMBL/GenBank/DDBJ databases">
        <title>Luteimonas endophyticus RD2P54.</title>
        <authorList>
            <person name="Sun J.-Q."/>
        </authorList>
    </citation>
    <scope>NUCLEOTIDE SEQUENCE [LARGE SCALE GENOMIC DNA]</scope>
    <source>
        <strain evidence="11 12">RD2P54</strain>
    </source>
</reference>
<dbReference type="RefSeq" id="WP_280574882.1">
    <property type="nucleotide sequence ID" value="NZ_JARXRM010000035.1"/>
</dbReference>
<dbReference type="SMART" id="SM00387">
    <property type="entry name" value="HATPase_c"/>
    <property type="match status" value="1"/>
</dbReference>
<sequence length="399" mass="43078">MKRRRLRGVLARQWAVFGVTLFGGFVAMAVLLMYLLEDQFIDRRLREVGEDVAAGAVLLPAGFSRYTPAAAPAALLERIDPQRTGALRELRLPDGRYVHLLAGRDRRGAAFLLVYDVTDQLYVNSALHAGWPWLLGMVALLAAAAWALASRFVGSLSGRAAALVRGLGDGEDIAGLRRLGADEPIEEFAELAQRGADAWEARLSALASERETLAFLGHELRTPLQSARTSLASLQHDRGDAAAWQRLQRAHQRLVRASQAILWLDRGSAPCAAPSCEAAPLFASLAAEFAPLARARRQEIRFDPPAGIRWPWPGEIVETIAANLLANAIQHGGPGSVAVTADEEGFVIENPVADDADTPGFGLGLQVASRLLQRFGGTLRRGDQDGRVSVRVRLGTRGA</sequence>
<evidence type="ECO:0000256" key="6">
    <source>
        <dbReference type="ARBA" id="ARBA00022679"/>
    </source>
</evidence>
<dbReference type="Proteomes" id="UP001156940">
    <property type="component" value="Unassembled WGS sequence"/>
</dbReference>
<dbReference type="PANTHER" id="PTHR44936">
    <property type="entry name" value="SENSOR PROTEIN CREC"/>
    <property type="match status" value="1"/>
</dbReference>
<dbReference type="InterPro" id="IPR003594">
    <property type="entry name" value="HATPase_dom"/>
</dbReference>
<gene>
    <name evidence="11" type="ORF">QFW77_11640</name>
</gene>
<evidence type="ECO:0000256" key="3">
    <source>
        <dbReference type="ARBA" id="ARBA00012438"/>
    </source>
</evidence>
<feature type="transmembrane region" description="Helical" evidence="9">
    <location>
        <begin position="12"/>
        <end position="36"/>
    </location>
</feature>
<dbReference type="InterPro" id="IPR036097">
    <property type="entry name" value="HisK_dim/P_sf"/>
</dbReference>
<dbReference type="SUPFAM" id="SSF55874">
    <property type="entry name" value="ATPase domain of HSP90 chaperone/DNA topoisomerase II/histidine kinase"/>
    <property type="match status" value="1"/>
</dbReference>
<evidence type="ECO:0000313" key="11">
    <source>
        <dbReference type="EMBL" id="MDH5823640.1"/>
    </source>
</evidence>
<proteinExistence type="predicted"/>
<evidence type="ECO:0000256" key="4">
    <source>
        <dbReference type="ARBA" id="ARBA00022475"/>
    </source>
</evidence>
<keyword evidence="9" id="KW-1133">Transmembrane helix</keyword>
<evidence type="ECO:0000256" key="7">
    <source>
        <dbReference type="ARBA" id="ARBA00022777"/>
    </source>
</evidence>
<evidence type="ECO:0000313" key="12">
    <source>
        <dbReference type="Proteomes" id="UP001156940"/>
    </source>
</evidence>
<keyword evidence="7 11" id="KW-0418">Kinase</keyword>
<organism evidence="11 12">
    <name type="scientific">Luteimonas endophytica</name>
    <dbReference type="NCBI Taxonomy" id="3042023"/>
    <lineage>
        <taxon>Bacteria</taxon>
        <taxon>Pseudomonadati</taxon>
        <taxon>Pseudomonadota</taxon>
        <taxon>Gammaproteobacteria</taxon>
        <taxon>Lysobacterales</taxon>
        <taxon>Lysobacteraceae</taxon>
        <taxon>Luteimonas</taxon>
    </lineage>
</organism>
<name>A0ABT6JAN2_9GAMM</name>